<dbReference type="InterPro" id="IPR010445">
    <property type="entry name" value="LapA_dom"/>
</dbReference>
<keyword evidence="4 5" id="KW-0472">Membrane</keyword>
<comment type="caution">
    <text evidence="5">Lacks conserved residue(s) required for the propagation of feature annotation.</text>
</comment>
<keyword evidence="2 5" id="KW-0812">Transmembrane</keyword>
<protein>
    <recommendedName>
        <fullName evidence="5">Probable lipopolysaccharide assembly protein A</fullName>
    </recommendedName>
</protein>
<comment type="caution">
    <text evidence="7">The sequence shown here is derived from an EMBL/GenBank/DDBJ whole genome shotgun (WGS) entry which is preliminary data.</text>
</comment>
<dbReference type="HAMAP" id="MF_01948">
    <property type="entry name" value="LPS_assembly_LapA"/>
    <property type="match status" value="1"/>
</dbReference>
<evidence type="ECO:0000259" key="6">
    <source>
        <dbReference type="Pfam" id="PF06305"/>
    </source>
</evidence>
<dbReference type="InterPro" id="IPR032906">
    <property type="entry name" value="LapA"/>
</dbReference>
<evidence type="ECO:0000256" key="3">
    <source>
        <dbReference type="ARBA" id="ARBA00022989"/>
    </source>
</evidence>
<keyword evidence="5" id="KW-0997">Cell inner membrane</keyword>
<dbReference type="Pfam" id="PF06305">
    <property type="entry name" value="LapA_dom"/>
    <property type="match status" value="1"/>
</dbReference>
<evidence type="ECO:0000256" key="1">
    <source>
        <dbReference type="ARBA" id="ARBA00022475"/>
    </source>
</evidence>
<proteinExistence type="inferred from homology"/>
<dbReference type="Proteomes" id="UP001369082">
    <property type="component" value="Unassembled WGS sequence"/>
</dbReference>
<reference evidence="7 8" key="1">
    <citation type="submission" date="2024-02" db="EMBL/GenBank/DDBJ databases">
        <title>Bacteria isolated from the canopy kelp, Nereocystis luetkeana.</title>
        <authorList>
            <person name="Pfister C.A."/>
            <person name="Younker I.T."/>
            <person name="Light S.H."/>
        </authorList>
    </citation>
    <scope>NUCLEOTIDE SEQUENCE [LARGE SCALE GENOMIC DNA]</scope>
    <source>
        <strain evidence="7 8">TI.1.05</strain>
    </source>
</reference>
<name>A0ABU9GLC7_9GAMM</name>
<dbReference type="EMBL" id="JBAKAZ010000002">
    <property type="protein sequence ID" value="MEL0628118.1"/>
    <property type="molecule type" value="Genomic_DNA"/>
</dbReference>
<accession>A0ABU9GLC7</accession>
<evidence type="ECO:0000313" key="8">
    <source>
        <dbReference type="Proteomes" id="UP001369082"/>
    </source>
</evidence>
<gene>
    <name evidence="5" type="primary">lapA</name>
    <name evidence="7" type="ORF">V6256_00740</name>
</gene>
<comment type="subcellular location">
    <subcellularLocation>
        <location evidence="5">Cell inner membrane</location>
        <topology evidence="5">Single-pass membrane protein</topology>
    </subcellularLocation>
</comment>
<evidence type="ECO:0000256" key="5">
    <source>
        <dbReference type="HAMAP-Rule" id="MF_01948"/>
    </source>
</evidence>
<comment type="function">
    <text evidence="5">Involved in the assembly of lipopolysaccharide (LPS).</text>
</comment>
<keyword evidence="1 5" id="KW-1003">Cell membrane</keyword>
<organism evidence="7 8">
    <name type="scientific">Psychromonas aquatilis</name>
    <dbReference type="NCBI Taxonomy" id="2005072"/>
    <lineage>
        <taxon>Bacteria</taxon>
        <taxon>Pseudomonadati</taxon>
        <taxon>Pseudomonadota</taxon>
        <taxon>Gammaproteobacteria</taxon>
        <taxon>Alteromonadales</taxon>
        <taxon>Psychromonadaceae</taxon>
        <taxon>Psychromonas</taxon>
    </lineage>
</organism>
<evidence type="ECO:0000313" key="7">
    <source>
        <dbReference type="EMBL" id="MEL0628118.1"/>
    </source>
</evidence>
<sequence length="95" mass="10987">MKRFLTILITIVFLIIVIVLGLKNQQLVTVNYIIAQNELRLSTLLAIIFTLGFAGALSLASYFFLKLKMKNRKLHKLNAKQRKELNNVRDRISQE</sequence>
<keyword evidence="3 5" id="KW-1133">Transmembrane helix</keyword>
<feature type="transmembrane region" description="Helical" evidence="5">
    <location>
        <begin position="45"/>
        <end position="65"/>
    </location>
</feature>
<evidence type="ECO:0000256" key="4">
    <source>
        <dbReference type="ARBA" id="ARBA00023136"/>
    </source>
</evidence>
<dbReference type="RefSeq" id="WP_341596056.1">
    <property type="nucleotide sequence ID" value="NZ_JBAKAZ010000002.1"/>
</dbReference>
<keyword evidence="8" id="KW-1185">Reference proteome</keyword>
<feature type="domain" description="Lipopolysaccharide assembly protein A" evidence="6">
    <location>
        <begin position="23"/>
        <end position="86"/>
    </location>
</feature>
<comment type="similarity">
    <text evidence="5">Belongs to the LapA family.</text>
</comment>
<evidence type="ECO:0000256" key="2">
    <source>
        <dbReference type="ARBA" id="ARBA00022692"/>
    </source>
</evidence>